<dbReference type="RefSeq" id="WP_034771993.1">
    <property type="nucleotide sequence ID" value="NZ_CCRF01000074.1"/>
</dbReference>
<dbReference type="GO" id="GO:0004521">
    <property type="term" value="F:RNA endonuclease activity"/>
    <property type="evidence" value="ECO:0007669"/>
    <property type="project" value="InterPro"/>
</dbReference>
<keyword evidence="7 9" id="KW-0460">Magnesium</keyword>
<comment type="similarity">
    <text evidence="2 9">Belongs to the CRISPR-associated endoribonuclease Cas2 protein family.</text>
</comment>
<dbReference type="Pfam" id="PF09827">
    <property type="entry name" value="CRISPR_Cas2"/>
    <property type="match status" value="1"/>
</dbReference>
<reference evidence="10 11" key="1">
    <citation type="submission" date="2014-07" db="EMBL/GenBank/DDBJ databases">
        <authorList>
            <person name="Wibberg Daniel"/>
        </authorList>
    </citation>
    <scope>NUCLEOTIDE SEQUENCE [LARGE SCALE GENOMIC DNA]</scope>
</reference>
<dbReference type="InterPro" id="IPR021127">
    <property type="entry name" value="CRISPR_associated_Cas2"/>
</dbReference>
<keyword evidence="4 9" id="KW-0479">Metal-binding</keyword>
<comment type="cofactor">
    <cofactor evidence="1 9">
        <name>Mg(2+)</name>
        <dbReference type="ChEBI" id="CHEBI:18420"/>
    </cofactor>
</comment>
<gene>
    <name evidence="9" type="primary">cas2</name>
    <name evidence="10" type="ORF">BT1A1_2680</name>
</gene>
<evidence type="ECO:0000256" key="1">
    <source>
        <dbReference type="ARBA" id="ARBA00001946"/>
    </source>
</evidence>
<proteinExistence type="inferred from homology"/>
<accession>A0A090J3M6</accession>
<dbReference type="InterPro" id="IPR019199">
    <property type="entry name" value="Virulence_VapD/CRISPR_Cas2"/>
</dbReference>
<evidence type="ECO:0000256" key="5">
    <source>
        <dbReference type="ARBA" id="ARBA00022759"/>
    </source>
</evidence>
<evidence type="ECO:0000256" key="6">
    <source>
        <dbReference type="ARBA" id="ARBA00022801"/>
    </source>
</evidence>
<comment type="subunit">
    <text evidence="9">Homodimer, forms a heterotetramer with a Cas1 homodimer.</text>
</comment>
<dbReference type="NCBIfam" id="TIGR01573">
    <property type="entry name" value="cas2"/>
    <property type="match status" value="1"/>
</dbReference>
<evidence type="ECO:0000256" key="4">
    <source>
        <dbReference type="ARBA" id="ARBA00022723"/>
    </source>
</evidence>
<feature type="binding site" evidence="9">
    <location>
        <position position="8"/>
    </location>
    <ligand>
        <name>Mg(2+)</name>
        <dbReference type="ChEBI" id="CHEBI:18420"/>
        <note>catalytic</note>
    </ligand>
</feature>
<keyword evidence="8 9" id="KW-0051">Antiviral defense</keyword>
<dbReference type="CDD" id="cd09725">
    <property type="entry name" value="Cas2_I_II_III"/>
    <property type="match status" value="1"/>
</dbReference>
<evidence type="ECO:0000256" key="3">
    <source>
        <dbReference type="ARBA" id="ARBA00022722"/>
    </source>
</evidence>
<dbReference type="AlphaFoldDB" id="A0A090J3M6"/>
<dbReference type="Gene3D" id="3.30.70.240">
    <property type="match status" value="1"/>
</dbReference>
<dbReference type="GO" id="GO:0043571">
    <property type="term" value="P:maintenance of CRISPR repeat elements"/>
    <property type="evidence" value="ECO:0007669"/>
    <property type="project" value="UniProtKB-UniRule"/>
</dbReference>
<organism evidence="10 11">
    <name type="scientific">Caldibacillus thermoamylovorans</name>
    <dbReference type="NCBI Taxonomy" id="35841"/>
    <lineage>
        <taxon>Bacteria</taxon>
        <taxon>Bacillati</taxon>
        <taxon>Bacillota</taxon>
        <taxon>Bacilli</taxon>
        <taxon>Bacillales</taxon>
        <taxon>Bacillaceae</taxon>
        <taxon>Caldibacillus</taxon>
    </lineage>
</organism>
<dbReference type="GO" id="GO:0051607">
    <property type="term" value="P:defense response to virus"/>
    <property type="evidence" value="ECO:0007669"/>
    <property type="project" value="UniProtKB-UniRule"/>
</dbReference>
<evidence type="ECO:0000256" key="7">
    <source>
        <dbReference type="ARBA" id="ARBA00022842"/>
    </source>
</evidence>
<dbReference type="SUPFAM" id="SSF143430">
    <property type="entry name" value="TTP0101/SSO1404-like"/>
    <property type="match status" value="1"/>
</dbReference>
<keyword evidence="6 9" id="KW-0378">Hydrolase</keyword>
<dbReference type="PANTHER" id="PTHR34405">
    <property type="entry name" value="CRISPR-ASSOCIATED ENDORIBONUCLEASE CAS2"/>
    <property type="match status" value="1"/>
</dbReference>
<evidence type="ECO:0000313" key="10">
    <source>
        <dbReference type="EMBL" id="CEE02475.1"/>
    </source>
</evidence>
<sequence length="92" mass="10813">MKVLLIYDITEDKLRNKTANMCKDYGLIRVQYSAFFGEISRNLHGELTRRLKFLLKDSERSSVLIFPLSQDSLENVIKIDFNYSEDTYVNEV</sequence>
<evidence type="ECO:0000256" key="8">
    <source>
        <dbReference type="ARBA" id="ARBA00023118"/>
    </source>
</evidence>
<keyword evidence="5 9" id="KW-0255">Endonuclease</keyword>
<dbReference type="HAMAP" id="MF_01471">
    <property type="entry name" value="Cas2"/>
    <property type="match status" value="1"/>
</dbReference>
<keyword evidence="11" id="KW-1185">Reference proteome</keyword>
<protein>
    <recommendedName>
        <fullName evidence="9">CRISPR-associated endoribonuclease Cas2</fullName>
        <ecNumber evidence="9">3.1.-.-</ecNumber>
    </recommendedName>
</protein>
<dbReference type="EMBL" id="CCRF01000074">
    <property type="protein sequence ID" value="CEE02475.1"/>
    <property type="molecule type" value="Genomic_DNA"/>
</dbReference>
<dbReference type="PANTHER" id="PTHR34405:SF3">
    <property type="entry name" value="CRISPR-ASSOCIATED ENDORIBONUCLEASE CAS2 3"/>
    <property type="match status" value="1"/>
</dbReference>
<evidence type="ECO:0000256" key="2">
    <source>
        <dbReference type="ARBA" id="ARBA00009959"/>
    </source>
</evidence>
<evidence type="ECO:0000256" key="9">
    <source>
        <dbReference type="HAMAP-Rule" id="MF_01471"/>
    </source>
</evidence>
<dbReference type="Proteomes" id="UP000040576">
    <property type="component" value="Unassembled WGS sequence"/>
</dbReference>
<name>A0A090J3M6_9BACI</name>
<evidence type="ECO:0000313" key="11">
    <source>
        <dbReference type="Proteomes" id="UP000040576"/>
    </source>
</evidence>
<dbReference type="GO" id="GO:0046872">
    <property type="term" value="F:metal ion binding"/>
    <property type="evidence" value="ECO:0007669"/>
    <property type="project" value="UniProtKB-UniRule"/>
</dbReference>
<dbReference type="EC" id="3.1.-.-" evidence="9"/>
<dbReference type="GO" id="GO:0016787">
    <property type="term" value="F:hydrolase activity"/>
    <property type="evidence" value="ECO:0007669"/>
    <property type="project" value="UniProtKB-KW"/>
</dbReference>
<comment type="function">
    <text evidence="9">CRISPR (clustered regularly interspaced short palindromic repeat), is an adaptive immune system that provides protection against mobile genetic elements (viruses, transposable elements and conjugative plasmids). CRISPR clusters contain sequences complementary to antecedent mobile elements and target invading nucleic acids. CRISPR clusters are transcribed and processed into CRISPR RNA (crRNA). Functions as a ssRNA-specific endoribonuclease. Involved in the integration of spacer DNA into the CRISPR cassette.</text>
</comment>
<keyword evidence="3 9" id="KW-0540">Nuclease</keyword>